<evidence type="ECO:0000256" key="1">
    <source>
        <dbReference type="SAM" id="MobiDB-lite"/>
    </source>
</evidence>
<evidence type="ECO:0000313" key="3">
    <source>
        <dbReference type="Proteomes" id="UP000515563"/>
    </source>
</evidence>
<dbReference type="EMBL" id="CP043661">
    <property type="protein sequence ID" value="QNE16757.1"/>
    <property type="molecule type" value="Genomic_DNA"/>
</dbReference>
<dbReference type="AlphaFoldDB" id="A0A7G6WRZ2"/>
<gene>
    <name evidence="2" type="ORF">F1D05_01145</name>
</gene>
<sequence length="225" mass="24190">MDSGLDLGAGLGDEPDQAAKPGPGMGAAARRELAGKLAAIKQAAYRDGIGSTGRRGPARTLLYAHIADATLLADEGVARVEGFGPVSVARLGELLGHDQVVVQPVIDLNDDTVSADAYEIPHRIRERVKLTHPVELFPYGSAETGINTDLDHIKPYRKDGPPKQTNTANLAPLGRLSHRIKTHGGWTATRLDADTMEWITRYGFRLHVTHRGTTASGHQTNSPER</sequence>
<feature type="region of interest" description="Disordered" evidence="1">
    <location>
        <begin position="1"/>
        <end position="27"/>
    </location>
</feature>
<keyword evidence="3" id="KW-1185">Reference proteome</keyword>
<protein>
    <recommendedName>
        <fullName evidence="4">HNH endonuclease</fullName>
    </recommendedName>
</protein>
<proteinExistence type="predicted"/>
<dbReference type="KEGG" id="kqi:F1D05_01145"/>
<dbReference type="Proteomes" id="UP000515563">
    <property type="component" value="Chromosome"/>
</dbReference>
<evidence type="ECO:0008006" key="4">
    <source>
        <dbReference type="Google" id="ProtNLM"/>
    </source>
</evidence>
<organism evidence="2 3">
    <name type="scientific">Kribbella qitaiheensis</name>
    <dbReference type="NCBI Taxonomy" id="1544730"/>
    <lineage>
        <taxon>Bacteria</taxon>
        <taxon>Bacillati</taxon>
        <taxon>Actinomycetota</taxon>
        <taxon>Actinomycetes</taxon>
        <taxon>Propionibacteriales</taxon>
        <taxon>Kribbellaceae</taxon>
        <taxon>Kribbella</taxon>
    </lineage>
</organism>
<reference evidence="2 3" key="2">
    <citation type="journal article" date="2020" name="Microbiol. Resour. Announc.">
        <title>Antarctic desert soil bacteria exhibit high novel natural product potential, evaluated through long-read genome sequencing and comparative genomics.</title>
        <authorList>
            <person name="Benaud N."/>
            <person name="Edwards R.J."/>
            <person name="Amos T.G."/>
            <person name="D'Agostino P.M."/>
            <person name="Gutierrez-Chavez C."/>
            <person name="Montgomery K."/>
            <person name="Nicetic I."/>
            <person name="Ferrari B.C."/>
        </authorList>
    </citation>
    <scope>NUCLEOTIDE SEQUENCE [LARGE SCALE GENOMIC DNA]</scope>
    <source>
        <strain evidence="2 3">SPB151</strain>
    </source>
</reference>
<accession>A0A7G6WRZ2</accession>
<evidence type="ECO:0000313" key="2">
    <source>
        <dbReference type="EMBL" id="QNE16757.1"/>
    </source>
</evidence>
<name>A0A7G6WRZ2_9ACTN</name>
<reference evidence="3" key="1">
    <citation type="submission" date="2019-09" db="EMBL/GenBank/DDBJ databases">
        <title>Antimicrobial potential of Antarctic Bacteria.</title>
        <authorList>
            <person name="Benaud N."/>
            <person name="Edwards R.J."/>
            <person name="Ferrari B.C."/>
        </authorList>
    </citation>
    <scope>NUCLEOTIDE SEQUENCE [LARGE SCALE GENOMIC DNA]</scope>
    <source>
        <strain evidence="3">SPB151</strain>
    </source>
</reference>
<feature type="compositionally biased region" description="Low complexity" evidence="1">
    <location>
        <begin position="18"/>
        <end position="27"/>
    </location>
</feature>